<evidence type="ECO:0000313" key="4">
    <source>
        <dbReference type="Proteomes" id="UP000655830"/>
    </source>
</evidence>
<comment type="caution">
    <text evidence="3">The sequence shown here is derived from an EMBL/GenBank/DDBJ whole genome shotgun (WGS) entry which is preliminary data.</text>
</comment>
<dbReference type="EMBL" id="JACRSY010000018">
    <property type="protein sequence ID" value="MBC8580212.1"/>
    <property type="molecule type" value="Genomic_DNA"/>
</dbReference>
<evidence type="ECO:0000259" key="2">
    <source>
        <dbReference type="Pfam" id="PF22763"/>
    </source>
</evidence>
<name>A0A926EKW8_9FIRM</name>
<gene>
    <name evidence="3" type="ORF">H8718_11820</name>
</gene>
<dbReference type="PANTHER" id="PTHR34985">
    <property type="entry name" value="SLR0554 PROTEIN"/>
    <property type="match status" value="1"/>
</dbReference>
<evidence type="ECO:0000259" key="1">
    <source>
        <dbReference type="Pfam" id="PF05272"/>
    </source>
</evidence>
<feature type="domain" description="Virulence-associated protein E-like" evidence="1">
    <location>
        <begin position="412"/>
        <end position="627"/>
    </location>
</feature>
<reference evidence="3" key="1">
    <citation type="submission" date="2020-08" db="EMBL/GenBank/DDBJ databases">
        <title>Genome public.</title>
        <authorList>
            <person name="Liu C."/>
            <person name="Sun Q."/>
        </authorList>
    </citation>
    <scope>NUCLEOTIDE SEQUENCE</scope>
    <source>
        <strain evidence="3">NSJ-12</strain>
    </source>
</reference>
<organism evidence="3 4">
    <name type="scientific">Zhenhengia yiwuensis</name>
    <dbReference type="NCBI Taxonomy" id="2763666"/>
    <lineage>
        <taxon>Bacteria</taxon>
        <taxon>Bacillati</taxon>
        <taxon>Bacillota</taxon>
        <taxon>Clostridia</taxon>
        <taxon>Lachnospirales</taxon>
        <taxon>Lachnospiraceae</taxon>
        <taxon>Zhenhengia</taxon>
    </lineage>
</organism>
<dbReference type="RefSeq" id="WP_249333084.1">
    <property type="nucleotide sequence ID" value="NZ_JACRSY010000018.1"/>
</dbReference>
<dbReference type="PANTHER" id="PTHR34985:SF1">
    <property type="entry name" value="SLR0554 PROTEIN"/>
    <property type="match status" value="1"/>
</dbReference>
<proteinExistence type="predicted"/>
<dbReference type="InterPro" id="IPR007936">
    <property type="entry name" value="VapE-like_dom"/>
</dbReference>
<keyword evidence="4" id="KW-1185">Reference proteome</keyword>
<dbReference type="InterPro" id="IPR054468">
    <property type="entry name" value="NrSPol-like_HBD"/>
</dbReference>
<dbReference type="Proteomes" id="UP000655830">
    <property type="component" value="Unassembled WGS sequence"/>
</dbReference>
<dbReference type="Pfam" id="PF22763">
    <property type="entry name" value="NrS1-1_pol-like_HBD"/>
    <property type="match status" value="1"/>
</dbReference>
<sequence>MRYSDVPQELKEMNRWVVYRMFLDEKTGKYTKKPFNARTGGMAQSNNPRTWCDYDTAMRVVGKYDGLGFMLGDGIFGVDIDGVDLKDSIVNEVITTLGSYAEVSPSGKGIHVICKGTKPQGACRKGNFECYEKGRFFTVTGKVIEPYTTLRDCTESIKPLFDKYLKKEQRAKKKAPASYNFNRSDADIIETIRRSKQWDLFNELYSGNWSGKYPSQSEADLALCNMLAFYAQGDFDTVDRLFRSSGLMREKWDKLRGLYTYGCKVITQAIDGANCFYDPSYNKQIRTNKPHKGHAEQGESNAIAQPTVTYIPFILDGKKPMKVAENMKILLKHKGIKVRLNDLTRRLEFEGIEHDESLADVTFTKIKDFCTENDYKLSKESLYDFVYVIGAENRYNPVGDFLNECKSVTEDTGTDEIEKLLATVQYETKDKEVIDFYNKILLKWLLNCIHIAFNTMEANRSLEFVIVFKGKQGLGKTRWATSFIPIQFYRDGLTLNLEKNDSIMQATKYWVVELGEIGSTFKKSDVDKLKSFISNKNDEFRHPYGRSFCIYPRRTAYMGTVNDDEFLRDKTGNRRFVVLPVESLQYINDVNPTRLWGQLMHLYAKKVQANEPLYMTAEEQAFNNTLNVAFTTKSEVEVALDDIFDWESEKLGACTVSMIAKYLRDEFGIHCKANAIRNTLNEKGYKSEEPFIAGKGKAKTRQRFWKLPYVEGLTLPF</sequence>
<dbReference type="AlphaFoldDB" id="A0A926EKW8"/>
<evidence type="ECO:0000313" key="3">
    <source>
        <dbReference type="EMBL" id="MBC8580212.1"/>
    </source>
</evidence>
<evidence type="ECO:0008006" key="5">
    <source>
        <dbReference type="Google" id="ProtNLM"/>
    </source>
</evidence>
<accession>A0A926EKW8</accession>
<dbReference type="Pfam" id="PF05272">
    <property type="entry name" value="VapE-like_dom"/>
    <property type="match status" value="1"/>
</dbReference>
<protein>
    <recommendedName>
        <fullName evidence="5">Virulence-associated protein E</fullName>
    </recommendedName>
</protein>
<feature type="domain" description="NrS-1 polymerase-like HBD" evidence="2">
    <location>
        <begin position="216"/>
        <end position="279"/>
    </location>
</feature>